<evidence type="ECO:0000313" key="1">
    <source>
        <dbReference type="EMBL" id="KAJ4947830.1"/>
    </source>
</evidence>
<protein>
    <submittedName>
        <fullName evidence="1">Uncharacterized protein</fullName>
    </submittedName>
</protein>
<evidence type="ECO:0000313" key="2">
    <source>
        <dbReference type="Proteomes" id="UP001219934"/>
    </source>
</evidence>
<proteinExistence type="predicted"/>
<keyword evidence="2" id="KW-1185">Reference proteome</keyword>
<gene>
    <name evidence="1" type="ORF">JOQ06_009862</name>
</gene>
<comment type="caution">
    <text evidence="1">The sequence shown here is derived from an EMBL/GenBank/DDBJ whole genome shotgun (WGS) entry which is preliminary data.</text>
</comment>
<accession>A0AAD6BRQ8</accession>
<dbReference type="EMBL" id="JAPTMU010000002">
    <property type="protein sequence ID" value="KAJ4947830.1"/>
    <property type="molecule type" value="Genomic_DNA"/>
</dbReference>
<organism evidence="1 2">
    <name type="scientific">Pogonophryne albipinna</name>
    <dbReference type="NCBI Taxonomy" id="1090488"/>
    <lineage>
        <taxon>Eukaryota</taxon>
        <taxon>Metazoa</taxon>
        <taxon>Chordata</taxon>
        <taxon>Craniata</taxon>
        <taxon>Vertebrata</taxon>
        <taxon>Euteleostomi</taxon>
        <taxon>Actinopterygii</taxon>
        <taxon>Neopterygii</taxon>
        <taxon>Teleostei</taxon>
        <taxon>Neoteleostei</taxon>
        <taxon>Acanthomorphata</taxon>
        <taxon>Eupercaria</taxon>
        <taxon>Perciformes</taxon>
        <taxon>Notothenioidei</taxon>
        <taxon>Pogonophryne</taxon>
    </lineage>
</organism>
<dbReference type="Proteomes" id="UP001219934">
    <property type="component" value="Unassembled WGS sequence"/>
</dbReference>
<dbReference type="AlphaFoldDB" id="A0AAD6BRQ8"/>
<sequence length="66" mass="7675">MQLHLIHNETELLVLRRQGQAKHDWLVTQWLQGVDLPSHQGARGWDDELVRSSSLMALEQYEDTGH</sequence>
<reference evidence="1" key="1">
    <citation type="submission" date="2022-11" db="EMBL/GenBank/DDBJ databases">
        <title>Chromosome-level genome of Pogonophryne albipinna.</title>
        <authorList>
            <person name="Jo E."/>
        </authorList>
    </citation>
    <scope>NUCLEOTIDE SEQUENCE</scope>
    <source>
        <strain evidence="1">SGF0006</strain>
        <tissue evidence="1">Muscle</tissue>
    </source>
</reference>
<name>A0AAD6BRQ8_9TELE</name>